<accession>A0ABR2CZY5</accession>
<evidence type="ECO:0008006" key="4">
    <source>
        <dbReference type="Google" id="ProtNLM"/>
    </source>
</evidence>
<sequence>MLVVTIKILTDDPRTIFGHYLALEPWSIDFSTSQSYPSRIMAWVCFPGLRITCYKRSLLEAIGSCIGSIVKIDFHSDNGSHGKFTRMAVKINLHNPLISKLVINGRVQLVEYESLPVVCFGCTRSAPQNQSPVPTDTPTDPPVTSSELRHESPPEPYGPWMVVEKTTRRTNKQVKQAASSNPDSGFLSSQFNHISNSTDESSIDAPQVQPPYVASASAPLPSNAHVTEKIPHNDHSGKSKTTVKHSAPTRKSHGLSLSSSGLPISPPQLARPDTSRTSHTLRNKGIGTLLDLSKHSTVSMVADANPMLPHNTLELIPSPQNTSMPSGSGVMVKSISPQSIKTILRRPPTPVPHTGSPQILDSGLTAYHVDDRVDMVD</sequence>
<feature type="compositionally biased region" description="Basic and acidic residues" evidence="1">
    <location>
        <begin position="226"/>
        <end position="237"/>
    </location>
</feature>
<dbReference type="EMBL" id="JBBPBM010000041">
    <property type="protein sequence ID" value="KAK8524981.1"/>
    <property type="molecule type" value="Genomic_DNA"/>
</dbReference>
<reference evidence="2 3" key="1">
    <citation type="journal article" date="2024" name="G3 (Bethesda)">
        <title>Genome assembly of Hibiscus sabdariffa L. provides insights into metabolisms of medicinal natural products.</title>
        <authorList>
            <person name="Kim T."/>
        </authorList>
    </citation>
    <scope>NUCLEOTIDE SEQUENCE [LARGE SCALE GENOMIC DNA]</scope>
    <source>
        <strain evidence="2">TK-2024</strain>
        <tissue evidence="2">Old leaves</tissue>
    </source>
</reference>
<evidence type="ECO:0000313" key="2">
    <source>
        <dbReference type="EMBL" id="KAK8524981.1"/>
    </source>
</evidence>
<dbReference type="PANTHER" id="PTHR31286">
    <property type="entry name" value="GLYCINE-RICH CELL WALL STRUCTURAL PROTEIN 1.8-LIKE"/>
    <property type="match status" value="1"/>
</dbReference>
<dbReference type="InterPro" id="IPR040256">
    <property type="entry name" value="At4g02000-like"/>
</dbReference>
<comment type="caution">
    <text evidence="2">The sequence shown here is derived from an EMBL/GenBank/DDBJ whole genome shotgun (WGS) entry which is preliminary data.</text>
</comment>
<dbReference type="Proteomes" id="UP001472677">
    <property type="component" value="Unassembled WGS sequence"/>
</dbReference>
<feature type="compositionally biased region" description="Low complexity" evidence="1">
    <location>
        <begin position="132"/>
        <end position="144"/>
    </location>
</feature>
<evidence type="ECO:0000313" key="3">
    <source>
        <dbReference type="Proteomes" id="UP001472677"/>
    </source>
</evidence>
<name>A0ABR2CZY5_9ROSI</name>
<feature type="compositionally biased region" description="Basic residues" evidence="1">
    <location>
        <begin position="241"/>
        <end position="253"/>
    </location>
</feature>
<protein>
    <recommendedName>
        <fullName evidence="4">DUF4283 domain-containing protein</fullName>
    </recommendedName>
</protein>
<feature type="compositionally biased region" description="Polar residues" evidence="1">
    <location>
        <begin position="173"/>
        <end position="200"/>
    </location>
</feature>
<keyword evidence="3" id="KW-1185">Reference proteome</keyword>
<feature type="compositionally biased region" description="Low complexity" evidence="1">
    <location>
        <begin position="254"/>
        <end position="263"/>
    </location>
</feature>
<proteinExistence type="predicted"/>
<feature type="region of interest" description="Disordered" evidence="1">
    <location>
        <begin position="127"/>
        <end position="282"/>
    </location>
</feature>
<gene>
    <name evidence="2" type="ORF">V6N12_029831</name>
</gene>
<dbReference type="PANTHER" id="PTHR31286:SF173">
    <property type="entry name" value="DUF4283 DOMAIN-CONTAINING PROTEIN"/>
    <property type="match status" value="1"/>
</dbReference>
<evidence type="ECO:0000256" key="1">
    <source>
        <dbReference type="SAM" id="MobiDB-lite"/>
    </source>
</evidence>
<organism evidence="2 3">
    <name type="scientific">Hibiscus sabdariffa</name>
    <name type="common">roselle</name>
    <dbReference type="NCBI Taxonomy" id="183260"/>
    <lineage>
        <taxon>Eukaryota</taxon>
        <taxon>Viridiplantae</taxon>
        <taxon>Streptophyta</taxon>
        <taxon>Embryophyta</taxon>
        <taxon>Tracheophyta</taxon>
        <taxon>Spermatophyta</taxon>
        <taxon>Magnoliopsida</taxon>
        <taxon>eudicotyledons</taxon>
        <taxon>Gunneridae</taxon>
        <taxon>Pentapetalae</taxon>
        <taxon>rosids</taxon>
        <taxon>malvids</taxon>
        <taxon>Malvales</taxon>
        <taxon>Malvaceae</taxon>
        <taxon>Malvoideae</taxon>
        <taxon>Hibiscus</taxon>
    </lineage>
</organism>